<dbReference type="PROSITE" id="PS50088">
    <property type="entry name" value="ANK_REPEAT"/>
    <property type="match status" value="2"/>
</dbReference>
<keyword evidence="5" id="KW-1185">Reference proteome</keyword>
<organism evidence="4 5">
    <name type="scientific">Gadus morhua</name>
    <name type="common">Atlantic cod</name>
    <dbReference type="NCBI Taxonomy" id="8049"/>
    <lineage>
        <taxon>Eukaryota</taxon>
        <taxon>Metazoa</taxon>
        <taxon>Chordata</taxon>
        <taxon>Craniata</taxon>
        <taxon>Vertebrata</taxon>
        <taxon>Euteleostomi</taxon>
        <taxon>Actinopterygii</taxon>
        <taxon>Neopterygii</taxon>
        <taxon>Teleostei</taxon>
        <taxon>Neoteleostei</taxon>
        <taxon>Acanthomorphata</taxon>
        <taxon>Zeiogadaria</taxon>
        <taxon>Gadariae</taxon>
        <taxon>Gadiformes</taxon>
        <taxon>Gadoidei</taxon>
        <taxon>Gadidae</taxon>
        <taxon>Gadus</taxon>
    </lineage>
</organism>
<dbReference type="SMR" id="A0A8C4Z650"/>
<dbReference type="OMA" id="MAEPLGN"/>
<keyword evidence="1" id="KW-0677">Repeat</keyword>
<proteinExistence type="predicted"/>
<dbReference type="Gene3D" id="1.25.40.20">
    <property type="entry name" value="Ankyrin repeat-containing domain"/>
    <property type="match status" value="1"/>
</dbReference>
<dbReference type="InterPro" id="IPR002110">
    <property type="entry name" value="Ankyrin_rpt"/>
</dbReference>
<feature type="repeat" description="ANK" evidence="3">
    <location>
        <begin position="86"/>
        <end position="118"/>
    </location>
</feature>
<sequence length="156" mass="16849">MIQKSTFSCTYSFSRMAVRSQTELLCSASANGYLAGVKQCLQNGAEVNGYNAHGRTPLQVVKLGCPAVALYLLESGADPNRPDPVHQLTVLHDAARDGYLDMVQVLVKHGADANLMDDRGNRPVHLAVQEGHMEVARLLVELTANLGLEDHEGHSA</sequence>
<dbReference type="Proteomes" id="UP000694546">
    <property type="component" value="Chromosome 12"/>
</dbReference>
<dbReference type="PANTHER" id="PTHR24171">
    <property type="entry name" value="ANKYRIN REPEAT DOMAIN-CONTAINING PROTEIN 39-RELATED"/>
    <property type="match status" value="1"/>
</dbReference>
<reference evidence="4" key="1">
    <citation type="submission" date="2025-08" db="UniProtKB">
        <authorList>
            <consortium name="Ensembl"/>
        </authorList>
    </citation>
    <scope>IDENTIFICATION</scope>
</reference>
<evidence type="ECO:0000256" key="3">
    <source>
        <dbReference type="PROSITE-ProRule" id="PRU00023"/>
    </source>
</evidence>
<dbReference type="Pfam" id="PF12796">
    <property type="entry name" value="Ank_2"/>
    <property type="match status" value="1"/>
</dbReference>
<dbReference type="AlphaFoldDB" id="A0A8C4Z650"/>
<dbReference type="Pfam" id="PF00023">
    <property type="entry name" value="Ank"/>
    <property type="match status" value="1"/>
</dbReference>
<keyword evidence="2 3" id="KW-0040">ANK repeat</keyword>
<dbReference type="InterPro" id="IPR036770">
    <property type="entry name" value="Ankyrin_rpt-contain_sf"/>
</dbReference>
<reference evidence="4" key="2">
    <citation type="submission" date="2025-09" db="UniProtKB">
        <authorList>
            <consortium name="Ensembl"/>
        </authorList>
    </citation>
    <scope>IDENTIFICATION</scope>
</reference>
<evidence type="ECO:0000313" key="5">
    <source>
        <dbReference type="Proteomes" id="UP000694546"/>
    </source>
</evidence>
<name>A0A8C4Z650_GADMO</name>
<gene>
    <name evidence="4" type="primary">CDKN2C</name>
</gene>
<evidence type="ECO:0000256" key="1">
    <source>
        <dbReference type="ARBA" id="ARBA00022737"/>
    </source>
</evidence>
<dbReference type="Ensembl" id="ENSGMOT00000007831.2">
    <property type="protein sequence ID" value="ENSGMOP00000007613.2"/>
    <property type="gene ID" value="ENSGMOG00000007153.2"/>
</dbReference>
<dbReference type="SUPFAM" id="SSF48403">
    <property type="entry name" value="Ankyrin repeat"/>
    <property type="match status" value="1"/>
</dbReference>
<protein>
    <submittedName>
        <fullName evidence="4">Cyclin-dependent kinase inhibitor 2C (p18, inhibits CDK4)</fullName>
    </submittedName>
</protein>
<evidence type="ECO:0000256" key="2">
    <source>
        <dbReference type="ARBA" id="ARBA00023043"/>
    </source>
</evidence>
<feature type="repeat" description="ANK" evidence="3">
    <location>
        <begin position="119"/>
        <end position="151"/>
    </location>
</feature>
<accession>A0A8C4Z650</accession>
<dbReference type="PANTHER" id="PTHR24171:SF9">
    <property type="entry name" value="ANKYRIN REPEAT DOMAIN-CONTAINING PROTEIN 39"/>
    <property type="match status" value="1"/>
</dbReference>
<dbReference type="SMART" id="SM00248">
    <property type="entry name" value="ANK"/>
    <property type="match status" value="4"/>
</dbReference>
<dbReference type="GeneTree" id="ENSGT00940000160194"/>
<dbReference type="PROSITE" id="PS50297">
    <property type="entry name" value="ANK_REP_REGION"/>
    <property type="match status" value="2"/>
</dbReference>
<evidence type="ECO:0000313" key="4">
    <source>
        <dbReference type="Ensembl" id="ENSGMOP00000007613.2"/>
    </source>
</evidence>